<evidence type="ECO:0000256" key="1">
    <source>
        <dbReference type="ARBA" id="ARBA00004167"/>
    </source>
</evidence>
<dbReference type="PANTHER" id="PTHR16059">
    <property type="entry name" value="ANTHRAX TOXIN RECEPTOR"/>
    <property type="match status" value="1"/>
</dbReference>
<dbReference type="Gene3D" id="3.40.50.410">
    <property type="entry name" value="von Willebrand factor, type A domain"/>
    <property type="match status" value="1"/>
</dbReference>
<evidence type="ECO:0000313" key="10">
    <source>
        <dbReference type="Proteomes" id="UP000594262"/>
    </source>
</evidence>
<feature type="chain" id="PRO_5029631831" description="VWFA domain-containing protein" evidence="7">
    <location>
        <begin position="22"/>
        <end position="1726"/>
    </location>
</feature>
<dbReference type="RefSeq" id="XP_066913046.1">
    <property type="nucleotide sequence ID" value="XM_067056945.1"/>
</dbReference>
<feature type="compositionally biased region" description="Pro residues" evidence="6">
    <location>
        <begin position="365"/>
        <end position="374"/>
    </location>
</feature>
<dbReference type="PROSITE" id="PS50234">
    <property type="entry name" value="VWFA"/>
    <property type="match status" value="1"/>
</dbReference>
<dbReference type="InterPro" id="IPR002035">
    <property type="entry name" value="VWF_A"/>
</dbReference>
<evidence type="ECO:0000259" key="8">
    <source>
        <dbReference type="PROSITE" id="PS50234"/>
    </source>
</evidence>
<dbReference type="EnsemblMetazoa" id="CLYHEMT000718.2">
    <property type="protein sequence ID" value="CLYHEMP000718.2"/>
    <property type="gene ID" value="CLYHEMG000718"/>
</dbReference>
<proteinExistence type="predicted"/>
<evidence type="ECO:0000256" key="7">
    <source>
        <dbReference type="SAM" id="SignalP"/>
    </source>
</evidence>
<name>A0A7M5USL2_9CNID</name>
<feature type="signal peptide" evidence="7">
    <location>
        <begin position="1"/>
        <end position="21"/>
    </location>
</feature>
<dbReference type="SMART" id="SM00327">
    <property type="entry name" value="VWA"/>
    <property type="match status" value="1"/>
</dbReference>
<keyword evidence="5" id="KW-0472">Membrane</keyword>
<dbReference type="Pfam" id="PF00092">
    <property type="entry name" value="VWA"/>
    <property type="match status" value="1"/>
</dbReference>
<dbReference type="GO" id="GO:0016020">
    <property type="term" value="C:membrane"/>
    <property type="evidence" value="ECO:0007669"/>
    <property type="project" value="UniProtKB-SubCell"/>
</dbReference>
<dbReference type="GeneID" id="136800313"/>
<evidence type="ECO:0000256" key="2">
    <source>
        <dbReference type="ARBA" id="ARBA00022692"/>
    </source>
</evidence>
<feature type="domain" description="VWFA" evidence="8">
    <location>
        <begin position="1371"/>
        <end position="1554"/>
    </location>
</feature>
<comment type="subcellular location">
    <subcellularLocation>
        <location evidence="1">Membrane</location>
        <topology evidence="1">Single-pass membrane protein</topology>
    </subcellularLocation>
</comment>
<dbReference type="Proteomes" id="UP000594262">
    <property type="component" value="Unplaced"/>
</dbReference>
<keyword evidence="10" id="KW-1185">Reference proteome</keyword>
<dbReference type="PANTHER" id="PTHR16059:SF25">
    <property type="entry name" value="LYSOZYME"/>
    <property type="match status" value="1"/>
</dbReference>
<protein>
    <recommendedName>
        <fullName evidence="8">VWFA domain-containing protein</fullName>
    </recommendedName>
</protein>
<evidence type="ECO:0000256" key="3">
    <source>
        <dbReference type="ARBA" id="ARBA00022729"/>
    </source>
</evidence>
<reference evidence="9" key="1">
    <citation type="submission" date="2021-01" db="UniProtKB">
        <authorList>
            <consortium name="EnsemblMetazoa"/>
        </authorList>
    </citation>
    <scope>IDENTIFICATION</scope>
</reference>
<dbReference type="OrthoDB" id="5954549at2759"/>
<feature type="region of interest" description="Disordered" evidence="6">
    <location>
        <begin position="346"/>
        <end position="384"/>
    </location>
</feature>
<feature type="compositionally biased region" description="Polar residues" evidence="6">
    <location>
        <begin position="534"/>
        <end position="551"/>
    </location>
</feature>
<keyword evidence="4" id="KW-1133">Transmembrane helix</keyword>
<evidence type="ECO:0000256" key="5">
    <source>
        <dbReference type="ARBA" id="ARBA00023136"/>
    </source>
</evidence>
<keyword evidence="2" id="KW-0812">Transmembrane</keyword>
<sequence>MKFLLLYYCLLLFLLFTWSRGLHLSSKRDSPYHNGNKKDGVTRRAIIPKHNKPSIFNSTAREIRKADHVRMPDLESNDQVVKGTEESSSKSSILGTNNEQSQGMSAIVVIGNKTHRISGPIISMLMADINKKEQEDKENTKKLVSQKTLPIEPQPKVNLKQQHQKPSVKWASNQTIDTFLSKSLSDAKALKLIKTLLAQQKSSSNLKKEQSSDQQFIVTGGMNKLKQQAQTKHHAPQKQQQLSFAVKPTSSMLLPTNPGPSRFKEGTLGPLIGSPTYCRNIRSKQRCQHLRDVGLCLPHNRHRSNIQSLSRKRCQQTCLMCDPYLPCSDCNGLCVGCTIEIDQPSAPQQTPIPPTPSTQQQFQLPTPPPPPPPSAVSTLTPTTRPSGGFKIESQLCCCCEPPTQTQTPAAAVVAAQPPCYCQTPGGTCQTCQSNQHCTQCHQQNHHQPCQPCRTGHNQPHGCCHMHDNPTEDDEEVHLHTTVDPTHHPSLTTRFPTRSHLRTAPSQPPLRTTFAPRPTTVPTKHHLTTIRPTLRPSQPNNQGKFSDCNSMLQLLKSRLRLDDPEPNESLTVNRDLEEPEDTEKEMTEKLKQELISRLNPTSLNDNTTPSPPSNPILEDVDPIGNPGLLQPTATTLAAQFGHQADHKLHLANPDGVLKQIFSQVVPMEGQETAVNQQIQNRLTQLLQEGNHNLTPEKIKEIVRLGGAGSSQNMNFELLQKLSGGQALTDEMQQKLNLQTSSVVGSGQSLTDEIRQHLGVAVGQPLTEEHLKVFETLDGGRELLVKIREKLGLEVNQPINEQHLLKLESVEGGHILVEKIRQKFGFATGYATGRISTERVGSLTGESIFGGAVPKLGTGTIADEMQQKLGIGVGQTLIKEIRQHLGVAAGQPLTEEHLKVFETFDGGRELLVEIREKLGLEADQPINEHHLLKLESVEGGLLLVEKIRQKFGFATGYATGRISSHEGSVAGQSILGGAQKPGAETTITDEMRQKLGLGVGQTLTAEQLQKLGISHTGLLAGQLSTGEHLNAGGGQSTLAGQTHASKQALADEVRQKLGLSSTQPLTEGHLQNLGMGDDKVTEEFKLKLGLTSGQSLTGSHLQNLGVGSDQSLTEEIRLKLGLEASPTTDSQLGQNLMDYSLHNTGSNAVNSNGFLQKISSDPTLTMNIKKKLLTELLTNPSSLSPEQKQQMLLQLTNGHPNAQGLSANQENSVPCHPQPCNQPLNANLQDIISQIKTQPTPCQPNAGSLETLTPTGAPCKPTGSPLAEMSQNKLPEEPRLPTMPAIPNRGEEDSPIISNNLIDKCKQQQTTIGAVGRPNPVHPVSPLLDPDSPCRLPGSLTGGMDLIQLMELKARAAESGEAIIDGHCFIAIDLGIAIDTSRAAYENWSHILPFLQSLIKQFEVVGKSRIGIITYSNEARIEIPFGGILGRSGLFKTETTYKERLSQIQPNPNGFQRRTDLALNKAIELFYNGRRQVPKALIVLEHGGIIGHDHTVDWRALQQEPADRLRSIGVNIFTVGFTKHADPEELQSLAGSESHVISLEGYQQLTSAVSPLVEKACTLASVVKRSNSPKDPRLYNRVKSKKDCIVKFTKLGCYNDDQNNPRPLPKEILNDISFQFPGFSGKQADWGEWDDYYKDFVCRCAKETIKHGYKVFGVQNFASCFSGPKGKNTYFEDGKAEDHKCVANSFKKCDVTDSICVGKKGTNFVYTINDMTKRNKIEGEHRMD</sequence>
<evidence type="ECO:0000256" key="6">
    <source>
        <dbReference type="SAM" id="MobiDB-lite"/>
    </source>
</evidence>
<feature type="region of interest" description="Disordered" evidence="6">
    <location>
        <begin position="498"/>
        <end position="589"/>
    </location>
</feature>
<dbReference type="CDD" id="cd01450">
    <property type="entry name" value="vWFA_subfamily_ECM"/>
    <property type="match status" value="1"/>
</dbReference>
<accession>A0A7M5USL2</accession>
<keyword evidence="3 7" id="KW-0732">Signal</keyword>
<evidence type="ECO:0000313" key="9">
    <source>
        <dbReference type="EnsemblMetazoa" id="CLYHEMP000718.2"/>
    </source>
</evidence>
<evidence type="ECO:0000256" key="4">
    <source>
        <dbReference type="ARBA" id="ARBA00022989"/>
    </source>
</evidence>
<dbReference type="InterPro" id="IPR036465">
    <property type="entry name" value="vWFA_dom_sf"/>
</dbReference>
<organism evidence="9 10">
    <name type="scientific">Clytia hemisphaerica</name>
    <dbReference type="NCBI Taxonomy" id="252671"/>
    <lineage>
        <taxon>Eukaryota</taxon>
        <taxon>Metazoa</taxon>
        <taxon>Cnidaria</taxon>
        <taxon>Hydrozoa</taxon>
        <taxon>Hydroidolina</taxon>
        <taxon>Leptothecata</taxon>
        <taxon>Obeliida</taxon>
        <taxon>Clytiidae</taxon>
        <taxon>Clytia</taxon>
    </lineage>
</organism>
<feature type="region of interest" description="Disordered" evidence="6">
    <location>
        <begin position="66"/>
        <end position="97"/>
    </location>
</feature>
<dbReference type="SUPFAM" id="SSF53300">
    <property type="entry name" value="vWA-like"/>
    <property type="match status" value="1"/>
</dbReference>